<protein>
    <recommendedName>
        <fullName evidence="10">Radical SAM protein</fullName>
    </recommendedName>
</protein>
<dbReference type="PANTHER" id="PTHR11228">
    <property type="entry name" value="RADICAL SAM DOMAIN PROTEIN"/>
    <property type="match status" value="1"/>
</dbReference>
<dbReference type="InterPro" id="IPR013785">
    <property type="entry name" value="Aldolase_TIM"/>
</dbReference>
<reference evidence="8 9" key="1">
    <citation type="submission" date="2016-03" db="EMBL/GenBank/DDBJ databases">
        <authorList>
            <person name="Ploux O."/>
        </authorList>
    </citation>
    <scope>NUCLEOTIDE SEQUENCE [LARGE SCALE GENOMIC DNA]</scope>
    <source>
        <strain evidence="8 9">R-45371</strain>
    </source>
</reference>
<dbReference type="InterPro" id="IPR023885">
    <property type="entry name" value="4Fe4S-binding_SPASM_dom"/>
</dbReference>
<dbReference type="SFLD" id="SFLDG01067">
    <property type="entry name" value="SPASM/twitch_domain_containing"/>
    <property type="match status" value="1"/>
</dbReference>
<dbReference type="SUPFAM" id="SSF102114">
    <property type="entry name" value="Radical SAM enzymes"/>
    <property type="match status" value="2"/>
</dbReference>
<comment type="cofactor">
    <cofactor evidence="1">
        <name>[4Fe-4S] cluster</name>
        <dbReference type="ChEBI" id="CHEBI:49883"/>
    </cofactor>
</comment>
<dbReference type="AlphaFoldDB" id="A0A177LT02"/>
<evidence type="ECO:0000256" key="3">
    <source>
        <dbReference type="ARBA" id="ARBA00022723"/>
    </source>
</evidence>
<feature type="domain" description="4Fe4S-binding SPASM" evidence="7">
    <location>
        <begin position="19"/>
        <end position="79"/>
    </location>
</feature>
<organism evidence="8 9">
    <name type="scientific">Methylomonas methanica</name>
    <dbReference type="NCBI Taxonomy" id="421"/>
    <lineage>
        <taxon>Bacteria</taxon>
        <taxon>Pseudomonadati</taxon>
        <taxon>Pseudomonadota</taxon>
        <taxon>Gammaproteobacteria</taxon>
        <taxon>Methylococcales</taxon>
        <taxon>Methylococcaceae</taxon>
        <taxon>Methylomonas</taxon>
    </lineage>
</organism>
<evidence type="ECO:0008006" key="10">
    <source>
        <dbReference type="Google" id="ProtNLM"/>
    </source>
</evidence>
<keyword evidence="3" id="KW-0479">Metal-binding</keyword>
<dbReference type="GO" id="GO:0046872">
    <property type="term" value="F:metal ion binding"/>
    <property type="evidence" value="ECO:0007669"/>
    <property type="project" value="UniProtKB-KW"/>
</dbReference>
<proteinExistence type="predicted"/>
<dbReference type="InterPro" id="IPR007197">
    <property type="entry name" value="rSAM"/>
</dbReference>
<evidence type="ECO:0000259" key="6">
    <source>
        <dbReference type="Pfam" id="PF04055"/>
    </source>
</evidence>
<evidence type="ECO:0000256" key="1">
    <source>
        <dbReference type="ARBA" id="ARBA00001966"/>
    </source>
</evidence>
<dbReference type="PANTHER" id="PTHR11228:SF7">
    <property type="entry name" value="PQQA PEPTIDE CYCLASE"/>
    <property type="match status" value="1"/>
</dbReference>
<dbReference type="RefSeq" id="WP_064038806.1">
    <property type="nucleotide sequence ID" value="NZ_LUUH01000110.1"/>
</dbReference>
<evidence type="ECO:0000256" key="5">
    <source>
        <dbReference type="ARBA" id="ARBA00023014"/>
    </source>
</evidence>
<dbReference type="GO" id="GO:0003824">
    <property type="term" value="F:catalytic activity"/>
    <property type="evidence" value="ECO:0007669"/>
    <property type="project" value="InterPro"/>
</dbReference>
<gene>
    <name evidence="8" type="ORF">A1353_02945</name>
</gene>
<dbReference type="Pfam" id="PF04055">
    <property type="entry name" value="Radical_SAM"/>
    <property type="match status" value="1"/>
</dbReference>
<comment type="caution">
    <text evidence="8">The sequence shown here is derived from an EMBL/GenBank/DDBJ whole genome shotgun (WGS) entry which is preliminary data.</text>
</comment>
<dbReference type="Gene3D" id="3.20.20.70">
    <property type="entry name" value="Aldolase class I"/>
    <property type="match status" value="2"/>
</dbReference>
<keyword evidence="5" id="KW-0411">Iron-sulfur</keyword>
<evidence type="ECO:0000313" key="8">
    <source>
        <dbReference type="EMBL" id="OAH96601.1"/>
    </source>
</evidence>
<dbReference type="InterPro" id="IPR050377">
    <property type="entry name" value="Radical_SAM_PqqE_MftC-like"/>
</dbReference>
<evidence type="ECO:0000256" key="2">
    <source>
        <dbReference type="ARBA" id="ARBA00022691"/>
    </source>
</evidence>
<dbReference type="CDD" id="cd01335">
    <property type="entry name" value="Radical_SAM"/>
    <property type="match status" value="1"/>
</dbReference>
<dbReference type="SFLD" id="SFLDS00029">
    <property type="entry name" value="Radical_SAM"/>
    <property type="match status" value="1"/>
</dbReference>
<dbReference type="EMBL" id="LUUH01000110">
    <property type="protein sequence ID" value="OAH96601.1"/>
    <property type="molecule type" value="Genomic_DNA"/>
</dbReference>
<keyword evidence="2" id="KW-0949">S-adenosyl-L-methionine</keyword>
<evidence type="ECO:0000313" key="9">
    <source>
        <dbReference type="Proteomes" id="UP000077763"/>
    </source>
</evidence>
<dbReference type="GO" id="GO:0051536">
    <property type="term" value="F:iron-sulfur cluster binding"/>
    <property type="evidence" value="ECO:0007669"/>
    <property type="project" value="UniProtKB-KW"/>
</dbReference>
<keyword evidence="4" id="KW-0408">Iron</keyword>
<evidence type="ECO:0000259" key="7">
    <source>
        <dbReference type="Pfam" id="PF13186"/>
    </source>
</evidence>
<dbReference type="InterPro" id="IPR058240">
    <property type="entry name" value="rSAM_sf"/>
</dbReference>
<dbReference type="Proteomes" id="UP000077763">
    <property type="component" value="Unassembled WGS sequence"/>
</dbReference>
<name>A0A177LT02_METMH</name>
<dbReference type="CDD" id="cd21109">
    <property type="entry name" value="SPASM"/>
    <property type="match status" value="1"/>
</dbReference>
<dbReference type="Pfam" id="PF13186">
    <property type="entry name" value="SPASM"/>
    <property type="match status" value="1"/>
</dbReference>
<feature type="domain" description="Radical SAM core" evidence="6">
    <location>
        <begin position="146"/>
        <end position="273"/>
    </location>
</feature>
<evidence type="ECO:0000256" key="4">
    <source>
        <dbReference type="ARBA" id="ARBA00023004"/>
    </source>
</evidence>
<sequence length="374" mass="42309">MNKPATFSDLQNTAKHHHCIHPWADLWINAAGHVTCCPQNRSRFGNIHQHSIEQLWNSDAAQTVRRLIAEGDYIAAGCEIECPYLRGCKDAPEEPPPANELINLDFELPVAESAMQRNIATVIAEYSNKSQVLSGLPIYVDTQPVLRCNADCIMCPQPHMSDMRHSEEILQKLETLRATAKVFRWQGGEVFSSKSFFHYLHQFDTTDNPNLVKYVITNGSLLTEERIAALTEHDNPVFFLLSIDGVQQSTFEKIRLGLSYRQVMATLHFLASAQATNRSGRKLVRWNYVVMNSTLAEMRTAIDLADDLKVDLNFAALQGDYPEENIFRYPLHDIDTLLDRFADLATYSSSKSIQVDGLSGLSYRLRQHLSEPPD</sequence>
<accession>A0A177LT02</accession>